<feature type="transmembrane region" description="Helical" evidence="1">
    <location>
        <begin position="6"/>
        <end position="25"/>
    </location>
</feature>
<proteinExistence type="predicted"/>
<keyword evidence="1" id="KW-1133">Transmembrane helix</keyword>
<organism evidence="2">
    <name type="scientific">Caldisericum exile</name>
    <dbReference type="NCBI Taxonomy" id="693075"/>
    <lineage>
        <taxon>Bacteria</taxon>
        <taxon>Pseudomonadati</taxon>
        <taxon>Caldisericota/Cryosericota group</taxon>
        <taxon>Caldisericota</taxon>
        <taxon>Caldisericia</taxon>
        <taxon>Caldisericales</taxon>
        <taxon>Caldisericaceae</taxon>
        <taxon>Caldisericum</taxon>
    </lineage>
</organism>
<protein>
    <recommendedName>
        <fullName evidence="3">Cell division protein FtsQ</fullName>
    </recommendedName>
</protein>
<evidence type="ECO:0000313" key="2">
    <source>
        <dbReference type="EMBL" id="HGW60031.1"/>
    </source>
</evidence>
<sequence length="201" mass="23336">MKRIILFILIIIVIFFIFYYPLVVFGGRITLKSNVPIHPEDLLLKVGPLFLTLFPREDVKIIRSPFSLTLEYEEQPLAFVKFRDGIFVITKSGYLIRTEQKQVNLLANFESKFYNDFVKEFVIFVLKNGESEFIKSVELFGNGVAFVDKNGIFVIIGKGDYNIKMEEYKKSVVILQNKIKKVKTIDLRFSCEGVISWRENG</sequence>
<keyword evidence="1" id="KW-0812">Transmembrane</keyword>
<dbReference type="AlphaFoldDB" id="A0A7C4TVB7"/>
<name>A0A7C4TVB7_9BACT</name>
<comment type="caution">
    <text evidence="2">The sequence shown here is derived from an EMBL/GenBank/DDBJ whole genome shotgun (WGS) entry which is preliminary data.</text>
</comment>
<dbReference type="EMBL" id="DTHV01000032">
    <property type="protein sequence ID" value="HGW60031.1"/>
    <property type="molecule type" value="Genomic_DNA"/>
</dbReference>
<evidence type="ECO:0008006" key="3">
    <source>
        <dbReference type="Google" id="ProtNLM"/>
    </source>
</evidence>
<reference evidence="2" key="1">
    <citation type="journal article" date="2020" name="mSystems">
        <title>Genome- and Community-Level Interaction Insights into Carbon Utilization and Element Cycling Functions of Hydrothermarchaeota in Hydrothermal Sediment.</title>
        <authorList>
            <person name="Zhou Z."/>
            <person name="Liu Y."/>
            <person name="Xu W."/>
            <person name="Pan J."/>
            <person name="Luo Z.H."/>
            <person name="Li M."/>
        </authorList>
    </citation>
    <scope>NUCLEOTIDE SEQUENCE [LARGE SCALE GENOMIC DNA]</scope>
    <source>
        <strain evidence="2">SpSt-794</strain>
    </source>
</reference>
<accession>A0A7C4TVB7</accession>
<keyword evidence="1" id="KW-0472">Membrane</keyword>
<gene>
    <name evidence="2" type="ORF">ENV82_01130</name>
</gene>
<evidence type="ECO:0000256" key="1">
    <source>
        <dbReference type="SAM" id="Phobius"/>
    </source>
</evidence>